<accession>I3IIS3</accession>
<protein>
    <submittedName>
        <fullName evidence="2">Glycosyltransferase</fullName>
    </submittedName>
</protein>
<proteinExistence type="predicted"/>
<dbReference type="InterPro" id="IPR050194">
    <property type="entry name" value="Glycosyltransferase_grp1"/>
</dbReference>
<comment type="caution">
    <text evidence="2">The sequence shown here is derived from an EMBL/GenBank/DDBJ whole genome shotgun (WGS) entry which is preliminary data.</text>
</comment>
<reference evidence="2 3" key="1">
    <citation type="journal article" date="2012" name="FEBS Lett.">
        <title>Anammox organism KSU-1 expresses a NirK-type copper-containing nitrite reductase instead of a NirS-type with cytochrome cd1.</title>
        <authorList>
            <person name="Hira D."/>
            <person name="Toh H."/>
            <person name="Migita C.T."/>
            <person name="Okubo H."/>
            <person name="Nishiyama T."/>
            <person name="Hattori M."/>
            <person name="Furukawa K."/>
            <person name="Fujii T."/>
        </authorList>
    </citation>
    <scope>NUCLEOTIDE SEQUENCE [LARGE SCALE GENOMIC DNA]</scope>
</reference>
<keyword evidence="3" id="KW-1185">Reference proteome</keyword>
<dbReference type="PANTHER" id="PTHR45947:SF3">
    <property type="entry name" value="SULFOQUINOVOSYL TRANSFERASE SQD2"/>
    <property type="match status" value="1"/>
</dbReference>
<dbReference type="PANTHER" id="PTHR45947">
    <property type="entry name" value="SULFOQUINOVOSYL TRANSFERASE SQD2"/>
    <property type="match status" value="1"/>
</dbReference>
<organism evidence="2 3">
    <name type="scientific">Candidatus Jettenia caeni</name>
    <dbReference type="NCBI Taxonomy" id="247490"/>
    <lineage>
        <taxon>Bacteria</taxon>
        <taxon>Pseudomonadati</taxon>
        <taxon>Planctomycetota</taxon>
        <taxon>Candidatus Brocadiia</taxon>
        <taxon>Candidatus Brocadiales</taxon>
        <taxon>Candidatus Brocadiaceae</taxon>
        <taxon>Candidatus Jettenia</taxon>
    </lineage>
</organism>
<dbReference type="Gene3D" id="3.40.50.2000">
    <property type="entry name" value="Glycogen Phosphorylase B"/>
    <property type="match status" value="2"/>
</dbReference>
<dbReference type="Proteomes" id="UP000002985">
    <property type="component" value="Unassembled WGS sequence"/>
</dbReference>
<dbReference type="EMBL" id="BAFH01000003">
    <property type="protein sequence ID" value="GAB61618.1"/>
    <property type="molecule type" value="Genomic_DNA"/>
</dbReference>
<evidence type="ECO:0000259" key="1">
    <source>
        <dbReference type="Pfam" id="PF00534"/>
    </source>
</evidence>
<dbReference type="CDD" id="cd03801">
    <property type="entry name" value="GT4_PimA-like"/>
    <property type="match status" value="1"/>
</dbReference>
<keyword evidence="2" id="KW-0808">Transferase</keyword>
<dbReference type="SUPFAM" id="SSF53756">
    <property type="entry name" value="UDP-Glycosyltransferase/glycogen phosphorylase"/>
    <property type="match status" value="1"/>
</dbReference>
<dbReference type="OrthoDB" id="232381at2"/>
<gene>
    <name evidence="2" type="ORF">KSU1_C0022</name>
</gene>
<evidence type="ECO:0000313" key="3">
    <source>
        <dbReference type="Proteomes" id="UP000002985"/>
    </source>
</evidence>
<evidence type="ECO:0000313" key="2">
    <source>
        <dbReference type="EMBL" id="GAB61618.1"/>
    </source>
</evidence>
<dbReference type="STRING" id="247490.KSU1_C0022"/>
<name>I3IIS3_9BACT</name>
<dbReference type="Pfam" id="PF00534">
    <property type="entry name" value="Glycos_transf_1"/>
    <property type="match status" value="1"/>
</dbReference>
<dbReference type="eggNOG" id="COG0438">
    <property type="taxonomic scope" value="Bacteria"/>
</dbReference>
<dbReference type="AlphaFoldDB" id="I3IIS3"/>
<dbReference type="InterPro" id="IPR001296">
    <property type="entry name" value="Glyco_trans_1"/>
</dbReference>
<sequence>MRILIIHPEFKNTGGVSGYYSALKDKFCVEIKHFNIGKRAERKGIFINIFRIFKDYLLFIRELRRSKYDVVHINPSLDFKSVVRDGVFILLSKCYRIKVIVNFHGWCKSFEQKINRSALWLFLNIYGKADVFILLAVEFRNKLLAWGFKQPVYLETTAVDDELIKDIDMQTIIRTRLDNTQCKVLFLSRIVKEKGIYETVDAVNLLHRKYSNIELVVAGNGEEIQRVKDYVKANAISNVSFPGYVKGELKKKSFEGSYMYCFPTYYGEGIPISVLEAIAFGLPVITRPVGGIADFFEQDNHGFITESKDPRVIAGYIEKLYLDKELYKKISLYNYHYATELFLASKVTKRLEKIYREVLQL</sequence>
<feature type="domain" description="Glycosyl transferase family 1" evidence="1">
    <location>
        <begin position="176"/>
        <end position="334"/>
    </location>
</feature>
<dbReference type="GO" id="GO:0016758">
    <property type="term" value="F:hexosyltransferase activity"/>
    <property type="evidence" value="ECO:0007669"/>
    <property type="project" value="TreeGrafter"/>
</dbReference>